<keyword evidence="2" id="KW-1185">Reference proteome</keyword>
<sequence>MTIKLAGQVSGLVSPLTGEAPVPDERLHEVAYVTSRGVRTLSNVLVTLSGRLTGEHSEALKSNIRDTVDELDRVLAELEGAK</sequence>
<proteinExistence type="predicted"/>
<dbReference type="STRING" id="574650.SAMN04487966_11416"/>
<organism evidence="1 2">
    <name type="scientific">Micrococcus terreus</name>
    <dbReference type="NCBI Taxonomy" id="574650"/>
    <lineage>
        <taxon>Bacteria</taxon>
        <taxon>Bacillati</taxon>
        <taxon>Actinomycetota</taxon>
        <taxon>Actinomycetes</taxon>
        <taxon>Micrococcales</taxon>
        <taxon>Micrococcaceae</taxon>
        <taxon>Micrococcus</taxon>
    </lineage>
</organism>
<evidence type="ECO:0000313" key="2">
    <source>
        <dbReference type="Proteomes" id="UP000198881"/>
    </source>
</evidence>
<gene>
    <name evidence="1" type="ORF">SAMN04487966_11416</name>
</gene>
<protein>
    <submittedName>
        <fullName evidence="1">Uncharacterized protein</fullName>
    </submittedName>
</protein>
<reference evidence="1 2" key="1">
    <citation type="submission" date="2016-10" db="EMBL/GenBank/DDBJ databases">
        <authorList>
            <person name="de Groot N.N."/>
        </authorList>
    </citation>
    <scope>NUCLEOTIDE SEQUENCE [LARGE SCALE GENOMIC DNA]</scope>
    <source>
        <strain evidence="1 2">CGMCC 1.7054</strain>
    </source>
</reference>
<accession>A0A1I7MSA2</accession>
<name>A0A1I7MSA2_9MICC</name>
<dbReference type="AlphaFoldDB" id="A0A1I7MSA2"/>
<evidence type="ECO:0000313" key="1">
    <source>
        <dbReference type="EMBL" id="SFV24815.1"/>
    </source>
</evidence>
<dbReference type="Proteomes" id="UP000198881">
    <property type="component" value="Unassembled WGS sequence"/>
</dbReference>
<dbReference type="EMBL" id="FPCG01000014">
    <property type="protein sequence ID" value="SFV24815.1"/>
    <property type="molecule type" value="Genomic_DNA"/>
</dbReference>